<feature type="region of interest" description="Disordered" evidence="1">
    <location>
        <begin position="1"/>
        <end position="35"/>
    </location>
</feature>
<dbReference type="Proteomes" id="UP001152888">
    <property type="component" value="Unassembled WGS sequence"/>
</dbReference>
<name>A0A9P0LYC7_ACAOB</name>
<gene>
    <name evidence="2" type="ORF">ACAOBT_LOCUS30024</name>
</gene>
<reference evidence="2" key="1">
    <citation type="submission" date="2022-03" db="EMBL/GenBank/DDBJ databases">
        <authorList>
            <person name="Sayadi A."/>
        </authorList>
    </citation>
    <scope>NUCLEOTIDE SEQUENCE</scope>
</reference>
<comment type="caution">
    <text evidence="2">The sequence shown here is derived from an EMBL/GenBank/DDBJ whole genome shotgun (WGS) entry which is preliminary data.</text>
</comment>
<dbReference type="OrthoDB" id="8196271at2759"/>
<evidence type="ECO:0000313" key="3">
    <source>
        <dbReference type="Proteomes" id="UP001152888"/>
    </source>
</evidence>
<protein>
    <submittedName>
        <fullName evidence="2">Uncharacterized protein</fullName>
    </submittedName>
</protein>
<sequence length="207" mass="23574">MFTDERNQNKSAGDEVPELLERNDTKPATSSDTETDIKFKNKLKKWFEIYQNESESDQLKDDTDSEYYFQKFKSPVYHLGLEHNQETNTKIEQDLKNLPENFGVEGASSHHKGNHVGMGIAHSQNEVVAQPEVKVLAEDRGEGPQSHHKGGHVGVGVSHSQNDLVVEDLVKKHHEHHEDSNHHQGHHGNHHHHKHHLGDEEQIGELL</sequence>
<dbReference type="EMBL" id="CAKOFQ010007784">
    <property type="protein sequence ID" value="CAH2008115.1"/>
    <property type="molecule type" value="Genomic_DNA"/>
</dbReference>
<organism evidence="2 3">
    <name type="scientific">Acanthoscelides obtectus</name>
    <name type="common">Bean weevil</name>
    <name type="synonym">Bruchus obtectus</name>
    <dbReference type="NCBI Taxonomy" id="200917"/>
    <lineage>
        <taxon>Eukaryota</taxon>
        <taxon>Metazoa</taxon>
        <taxon>Ecdysozoa</taxon>
        <taxon>Arthropoda</taxon>
        <taxon>Hexapoda</taxon>
        <taxon>Insecta</taxon>
        <taxon>Pterygota</taxon>
        <taxon>Neoptera</taxon>
        <taxon>Endopterygota</taxon>
        <taxon>Coleoptera</taxon>
        <taxon>Polyphaga</taxon>
        <taxon>Cucujiformia</taxon>
        <taxon>Chrysomeloidea</taxon>
        <taxon>Chrysomelidae</taxon>
        <taxon>Bruchinae</taxon>
        <taxon>Bruchini</taxon>
        <taxon>Acanthoscelides</taxon>
    </lineage>
</organism>
<keyword evidence="3" id="KW-1185">Reference proteome</keyword>
<accession>A0A9P0LYC7</accession>
<evidence type="ECO:0000313" key="2">
    <source>
        <dbReference type="EMBL" id="CAH2008115.1"/>
    </source>
</evidence>
<dbReference type="AlphaFoldDB" id="A0A9P0LYC7"/>
<feature type="region of interest" description="Disordered" evidence="1">
    <location>
        <begin position="172"/>
        <end position="207"/>
    </location>
</feature>
<proteinExistence type="predicted"/>
<feature type="compositionally biased region" description="Basic residues" evidence="1">
    <location>
        <begin position="183"/>
        <end position="196"/>
    </location>
</feature>
<evidence type="ECO:0000256" key="1">
    <source>
        <dbReference type="SAM" id="MobiDB-lite"/>
    </source>
</evidence>